<evidence type="ECO:0000313" key="10">
    <source>
        <dbReference type="EMBL" id="KAK7689665.1"/>
    </source>
</evidence>
<name>A0AAW0GKN8_9APHY</name>
<accession>A0AAW0GKN8</accession>
<protein>
    <submittedName>
        <fullName evidence="10">Uncharacterized protein</fullName>
    </submittedName>
</protein>
<evidence type="ECO:0000256" key="4">
    <source>
        <dbReference type="ARBA" id="ARBA00022827"/>
    </source>
</evidence>
<evidence type="ECO:0000256" key="3">
    <source>
        <dbReference type="ARBA" id="ARBA00022630"/>
    </source>
</evidence>
<dbReference type="SUPFAM" id="SSF51905">
    <property type="entry name" value="FAD/NAD(P)-binding domain"/>
    <property type="match status" value="1"/>
</dbReference>
<keyword evidence="7" id="KW-0732">Signal</keyword>
<dbReference type="InterPro" id="IPR036188">
    <property type="entry name" value="FAD/NAD-bd_sf"/>
</dbReference>
<organism evidence="10 11">
    <name type="scientific">Cerrena zonata</name>
    <dbReference type="NCBI Taxonomy" id="2478898"/>
    <lineage>
        <taxon>Eukaryota</taxon>
        <taxon>Fungi</taxon>
        <taxon>Dikarya</taxon>
        <taxon>Basidiomycota</taxon>
        <taxon>Agaricomycotina</taxon>
        <taxon>Agaricomycetes</taxon>
        <taxon>Polyporales</taxon>
        <taxon>Cerrenaceae</taxon>
        <taxon>Cerrena</taxon>
    </lineage>
</organism>
<dbReference type="Pfam" id="PF00732">
    <property type="entry name" value="GMC_oxred_N"/>
    <property type="match status" value="1"/>
</dbReference>
<dbReference type="InterPro" id="IPR000172">
    <property type="entry name" value="GMC_OxRdtase_N"/>
</dbReference>
<dbReference type="Pfam" id="PF05199">
    <property type="entry name" value="GMC_oxred_C"/>
    <property type="match status" value="1"/>
</dbReference>
<dbReference type="InterPro" id="IPR012132">
    <property type="entry name" value="GMC_OxRdtase"/>
</dbReference>
<dbReference type="EMBL" id="JASBNA010000008">
    <property type="protein sequence ID" value="KAK7689665.1"/>
    <property type="molecule type" value="Genomic_DNA"/>
</dbReference>
<keyword evidence="3" id="KW-0285">Flavoprotein</keyword>
<sequence length="612" mass="65246">MFHIQSTLYLAISVLLYRCQAKIFTSPDQLTTTTYDFVIVGGGTAGSVLANRLSEVDNITVLVIEAGIDNKDILPVQVPFLGVTLPGTSVDWNFTTTPQTGLNNRVIPYTRGFVLGGSSSVNLLTFNRGSDDVWDRWADLTQDAGWSWDSVQQYYLKSSRLVPPADNHSTLRQVDPTVHGNGPVEVSVPGFPLPIDDIVVSASKQLGGRFAFNEDFNSGNFVGVGFMQSSVGGGERSSAATAYLEPVENRTNLDILINTRATKLVQSGKSGYTPIFQKLEIAQSNTSTPIEVCARKEIILAAGVIGTPQLLLLSGIGPPSAFKNSSIKPLVNSPDVGLNLVDHPLVPNYFSVSSNGTWDDVLRNGSILNATLGEWIGARQGLFVDSPGNTLAFMRLPPNSSALEGISDPAAGPQSSHTELIFVDGFAPFGTVPQPSTGNFITVLTNVVSPTSNGSVTLASDDPFDKPIIDPRILTSDFDIQAMVQAINDAQTFLASSSWQAEFKPVPFGDLATATTDEAKAAFARNNSVTVNHPGGTARMSPYGAPWGVVDSNLRLKMALGVRIVDASVFPVIPECHIQGPVYIIAERAADLIKAAYGLIPGQNTTSPDTCN</sequence>
<dbReference type="Gene3D" id="3.50.50.60">
    <property type="entry name" value="FAD/NAD(P)-binding domain"/>
    <property type="match status" value="1"/>
</dbReference>
<keyword evidence="4 6" id="KW-0274">FAD</keyword>
<keyword evidence="11" id="KW-1185">Reference proteome</keyword>
<comment type="similarity">
    <text evidence="2">Belongs to the GMC oxidoreductase family.</text>
</comment>
<evidence type="ECO:0000256" key="1">
    <source>
        <dbReference type="ARBA" id="ARBA00001974"/>
    </source>
</evidence>
<reference evidence="10 11" key="1">
    <citation type="submission" date="2022-09" db="EMBL/GenBank/DDBJ databases">
        <authorList>
            <person name="Palmer J.M."/>
        </authorList>
    </citation>
    <scope>NUCLEOTIDE SEQUENCE [LARGE SCALE GENOMIC DNA]</scope>
    <source>
        <strain evidence="10 11">DSM 7382</strain>
    </source>
</reference>
<dbReference type="PANTHER" id="PTHR11552">
    <property type="entry name" value="GLUCOSE-METHANOL-CHOLINE GMC OXIDOREDUCTASE"/>
    <property type="match status" value="1"/>
</dbReference>
<evidence type="ECO:0000313" key="11">
    <source>
        <dbReference type="Proteomes" id="UP001385951"/>
    </source>
</evidence>
<evidence type="ECO:0000259" key="8">
    <source>
        <dbReference type="Pfam" id="PF00732"/>
    </source>
</evidence>
<feature type="active site" description="Proton acceptor" evidence="5">
    <location>
        <position position="577"/>
    </location>
</feature>
<dbReference type="InterPro" id="IPR007867">
    <property type="entry name" value="GMC_OxRtase_C"/>
</dbReference>
<feature type="domain" description="Glucose-methanol-choline oxidoreductase C-terminal" evidence="9">
    <location>
        <begin position="450"/>
        <end position="586"/>
    </location>
</feature>
<dbReference type="Gene3D" id="3.30.560.10">
    <property type="entry name" value="Glucose Oxidase, domain 3"/>
    <property type="match status" value="1"/>
</dbReference>
<feature type="signal peptide" evidence="7">
    <location>
        <begin position="1"/>
        <end position="21"/>
    </location>
</feature>
<dbReference type="GO" id="GO:0050660">
    <property type="term" value="F:flavin adenine dinucleotide binding"/>
    <property type="evidence" value="ECO:0007669"/>
    <property type="project" value="InterPro"/>
</dbReference>
<feature type="domain" description="Glucose-methanol-choline oxidoreductase N-terminal" evidence="8">
    <location>
        <begin position="35"/>
        <end position="344"/>
    </location>
</feature>
<evidence type="ECO:0000256" key="7">
    <source>
        <dbReference type="SAM" id="SignalP"/>
    </source>
</evidence>
<dbReference type="PANTHER" id="PTHR11552:SF147">
    <property type="entry name" value="CHOLINE DEHYDROGENASE, MITOCHONDRIAL"/>
    <property type="match status" value="1"/>
</dbReference>
<dbReference type="AlphaFoldDB" id="A0AAW0GKN8"/>
<comment type="caution">
    <text evidence="10">The sequence shown here is derived from an EMBL/GenBank/DDBJ whole genome shotgun (WGS) entry which is preliminary data.</text>
</comment>
<evidence type="ECO:0000256" key="2">
    <source>
        <dbReference type="ARBA" id="ARBA00010790"/>
    </source>
</evidence>
<proteinExistence type="inferred from homology"/>
<feature type="chain" id="PRO_5043440943" evidence="7">
    <location>
        <begin position="22"/>
        <end position="612"/>
    </location>
</feature>
<feature type="active site" description="Proton donor" evidence="5">
    <location>
        <position position="533"/>
    </location>
</feature>
<gene>
    <name evidence="10" type="ORF">QCA50_007460</name>
</gene>
<evidence type="ECO:0000259" key="9">
    <source>
        <dbReference type="Pfam" id="PF05199"/>
    </source>
</evidence>
<dbReference type="SUPFAM" id="SSF54373">
    <property type="entry name" value="FAD-linked reductases, C-terminal domain"/>
    <property type="match status" value="1"/>
</dbReference>
<evidence type="ECO:0000256" key="6">
    <source>
        <dbReference type="PIRSR" id="PIRSR000137-2"/>
    </source>
</evidence>
<comment type="cofactor">
    <cofactor evidence="1 6">
        <name>FAD</name>
        <dbReference type="ChEBI" id="CHEBI:57692"/>
    </cofactor>
</comment>
<feature type="binding site" evidence="6">
    <location>
        <position position="114"/>
    </location>
    <ligand>
        <name>FAD</name>
        <dbReference type="ChEBI" id="CHEBI:57692"/>
    </ligand>
</feature>
<dbReference type="PIRSF" id="PIRSF000137">
    <property type="entry name" value="Alcohol_oxidase"/>
    <property type="match status" value="1"/>
</dbReference>
<evidence type="ECO:0000256" key="5">
    <source>
        <dbReference type="PIRSR" id="PIRSR000137-1"/>
    </source>
</evidence>
<dbReference type="Proteomes" id="UP001385951">
    <property type="component" value="Unassembled WGS sequence"/>
</dbReference>
<dbReference type="GO" id="GO:0016614">
    <property type="term" value="F:oxidoreductase activity, acting on CH-OH group of donors"/>
    <property type="evidence" value="ECO:0007669"/>
    <property type="project" value="InterPro"/>
</dbReference>